<dbReference type="CDD" id="cd03190">
    <property type="entry name" value="GST_C_Omega_like"/>
    <property type="match status" value="1"/>
</dbReference>
<dbReference type="SUPFAM" id="SSF47616">
    <property type="entry name" value="GST C-terminal domain-like"/>
    <property type="match status" value="1"/>
</dbReference>
<dbReference type="InterPro" id="IPR004045">
    <property type="entry name" value="Glutathione_S-Trfase_N"/>
</dbReference>
<proteinExistence type="predicted"/>
<sequence length="268" mass="30508">MAVFGGQLPSSVPRFRPNNTPPRKIATSLKGLDNIIELVEVDDIDPGPDKGWFFSGRFGPPRDPATGVHYLRELYQKSDPTFSGRVTIPVLWDKETSSIVNNDSADIIRILYTAFDEFLPLTFRESEKKTAGLFPHHLRDEIESMNTWVSDTVNNGVYKCGFASTQEAYDENIYPLFKSLDRLELHLARSEFEGPYLFGKHITEADIRLFPTLIRFDVGYYMLFKLNLGMIRSAFKKTTNFDRMKYGYNKVKGDAITPAGPKPDIHPL</sequence>
<dbReference type="PANTHER" id="PTHR32419">
    <property type="entry name" value="GLUTATHIONYL-HYDROQUINONE REDUCTASE"/>
    <property type="match status" value="1"/>
</dbReference>
<comment type="caution">
    <text evidence="3">The sequence shown here is derived from an EMBL/GenBank/DDBJ whole genome shotgun (WGS) entry which is preliminary data.</text>
</comment>
<dbReference type="InterPro" id="IPR036282">
    <property type="entry name" value="Glutathione-S-Trfase_C_sf"/>
</dbReference>
<keyword evidence="4" id="KW-1185">Reference proteome</keyword>
<dbReference type="Gene3D" id="1.20.1050.10">
    <property type="match status" value="1"/>
</dbReference>
<dbReference type="InterPro" id="IPR047047">
    <property type="entry name" value="GST_Omega-like_C"/>
</dbReference>
<keyword evidence="3" id="KW-0808">Transferase</keyword>
<dbReference type="InterPro" id="IPR016639">
    <property type="entry name" value="GST_Omega/GSH"/>
</dbReference>
<evidence type="ECO:0000259" key="2">
    <source>
        <dbReference type="Pfam" id="PF13409"/>
    </source>
</evidence>
<accession>A0A8H5KPU8</accession>
<name>A0A8H5KPU8_9HYPO</name>
<dbReference type="AlphaFoldDB" id="A0A8H5KPU8"/>
<dbReference type="GO" id="GO:0004364">
    <property type="term" value="F:glutathione transferase activity"/>
    <property type="evidence" value="ECO:0007669"/>
    <property type="project" value="InterPro"/>
</dbReference>
<evidence type="ECO:0000256" key="1">
    <source>
        <dbReference type="SAM" id="MobiDB-lite"/>
    </source>
</evidence>
<dbReference type="Proteomes" id="UP000546213">
    <property type="component" value="Unassembled WGS sequence"/>
</dbReference>
<dbReference type="Gene3D" id="3.40.30.10">
    <property type="entry name" value="Glutaredoxin"/>
    <property type="match status" value="1"/>
</dbReference>
<dbReference type="GO" id="GO:0005737">
    <property type="term" value="C:cytoplasm"/>
    <property type="evidence" value="ECO:0007669"/>
    <property type="project" value="TreeGrafter"/>
</dbReference>
<dbReference type="Pfam" id="PF13409">
    <property type="entry name" value="GST_N_2"/>
    <property type="match status" value="1"/>
</dbReference>
<reference evidence="3 4" key="1">
    <citation type="submission" date="2020-05" db="EMBL/GenBank/DDBJ databases">
        <title>Identification and distribution of gene clusters putatively required for synthesis of sphingolipid metabolism inhibitors in phylogenetically diverse species of the filamentous fungus Fusarium.</title>
        <authorList>
            <person name="Kim H.-S."/>
            <person name="Busman M."/>
            <person name="Brown D.W."/>
            <person name="Divon H."/>
            <person name="Uhlig S."/>
            <person name="Proctor R.H."/>
        </authorList>
    </citation>
    <scope>NUCLEOTIDE SEQUENCE [LARGE SCALE GENOMIC DNA]</scope>
    <source>
        <strain evidence="3 4">NRRL 36939</strain>
    </source>
</reference>
<dbReference type="PANTHER" id="PTHR32419:SF25">
    <property type="entry name" value="GLUTATHIONE S-TRANSFERASE (EUROFUNG)"/>
    <property type="match status" value="1"/>
</dbReference>
<feature type="domain" description="GST N-terminal" evidence="2">
    <location>
        <begin position="25"/>
        <end position="113"/>
    </location>
</feature>
<evidence type="ECO:0000313" key="3">
    <source>
        <dbReference type="EMBL" id="KAF5578264.1"/>
    </source>
</evidence>
<dbReference type="EMBL" id="JAAOAS010000362">
    <property type="protein sequence ID" value="KAF5578264.1"/>
    <property type="molecule type" value="Genomic_DNA"/>
</dbReference>
<dbReference type="OrthoDB" id="2309723at2759"/>
<organism evidence="3 4">
    <name type="scientific">Fusarium pseudocircinatum</name>
    <dbReference type="NCBI Taxonomy" id="56676"/>
    <lineage>
        <taxon>Eukaryota</taxon>
        <taxon>Fungi</taxon>
        <taxon>Dikarya</taxon>
        <taxon>Ascomycota</taxon>
        <taxon>Pezizomycotina</taxon>
        <taxon>Sordariomycetes</taxon>
        <taxon>Hypocreomycetidae</taxon>
        <taxon>Hypocreales</taxon>
        <taxon>Nectriaceae</taxon>
        <taxon>Fusarium</taxon>
        <taxon>Fusarium fujikuroi species complex</taxon>
    </lineage>
</organism>
<feature type="region of interest" description="Disordered" evidence="1">
    <location>
        <begin position="1"/>
        <end position="22"/>
    </location>
</feature>
<dbReference type="Pfam" id="PF13410">
    <property type="entry name" value="GST_C_2"/>
    <property type="match status" value="1"/>
</dbReference>
<gene>
    <name evidence="3" type="ORF">FPCIR_11667</name>
</gene>
<protein>
    <submittedName>
        <fullName evidence="3">Glutathione S-transferase</fullName>
    </submittedName>
</protein>
<evidence type="ECO:0000313" key="4">
    <source>
        <dbReference type="Proteomes" id="UP000546213"/>
    </source>
</evidence>